<dbReference type="EMBL" id="MLAK01000725">
    <property type="protein sequence ID" value="OHT06490.1"/>
    <property type="molecule type" value="Genomic_DNA"/>
</dbReference>
<feature type="transmembrane region" description="Helical" evidence="6">
    <location>
        <begin position="513"/>
        <end position="541"/>
    </location>
</feature>
<dbReference type="InterPro" id="IPR005829">
    <property type="entry name" value="Sugar_transporter_CS"/>
</dbReference>
<accession>A0A1J4K680</accession>
<evidence type="ECO:0000256" key="1">
    <source>
        <dbReference type="ARBA" id="ARBA00004141"/>
    </source>
</evidence>
<feature type="transmembrane region" description="Helical" evidence="6">
    <location>
        <begin position="553"/>
        <end position="572"/>
    </location>
</feature>
<dbReference type="PRINTS" id="PR00171">
    <property type="entry name" value="SUGRTRNSPORT"/>
</dbReference>
<evidence type="ECO:0000256" key="6">
    <source>
        <dbReference type="SAM" id="Phobius"/>
    </source>
</evidence>
<dbReference type="PROSITE" id="PS50850">
    <property type="entry name" value="MFS"/>
    <property type="match status" value="1"/>
</dbReference>
<dbReference type="GO" id="GO:0022857">
    <property type="term" value="F:transmembrane transporter activity"/>
    <property type="evidence" value="ECO:0007669"/>
    <property type="project" value="InterPro"/>
</dbReference>
<feature type="transmembrane region" description="Helical" evidence="6">
    <location>
        <begin position="138"/>
        <end position="157"/>
    </location>
</feature>
<dbReference type="GeneID" id="94839119"/>
<dbReference type="Pfam" id="PF00083">
    <property type="entry name" value="Sugar_tr"/>
    <property type="match status" value="2"/>
</dbReference>
<feature type="transmembrane region" description="Helical" evidence="6">
    <location>
        <begin position="7"/>
        <end position="28"/>
    </location>
</feature>
<feature type="transmembrane region" description="Helical" evidence="6">
    <location>
        <begin position="578"/>
        <end position="604"/>
    </location>
</feature>
<dbReference type="InterPro" id="IPR005828">
    <property type="entry name" value="MFS_sugar_transport-like"/>
</dbReference>
<feature type="compositionally biased region" description="Acidic residues" evidence="5">
    <location>
        <begin position="623"/>
        <end position="642"/>
    </location>
</feature>
<evidence type="ECO:0000256" key="2">
    <source>
        <dbReference type="ARBA" id="ARBA00022692"/>
    </source>
</evidence>
<dbReference type="InterPro" id="IPR050549">
    <property type="entry name" value="MFS_Trehalose_Transporter"/>
</dbReference>
<dbReference type="GO" id="GO:0016020">
    <property type="term" value="C:membrane"/>
    <property type="evidence" value="ECO:0007669"/>
    <property type="project" value="UniProtKB-SubCell"/>
</dbReference>
<feature type="region of interest" description="Disordered" evidence="5">
    <location>
        <begin position="376"/>
        <end position="400"/>
    </location>
</feature>
<evidence type="ECO:0000256" key="5">
    <source>
        <dbReference type="SAM" id="MobiDB-lite"/>
    </source>
</evidence>
<dbReference type="InterPro" id="IPR020846">
    <property type="entry name" value="MFS_dom"/>
</dbReference>
<evidence type="ECO:0000313" key="9">
    <source>
        <dbReference type="Proteomes" id="UP000179807"/>
    </source>
</evidence>
<feature type="compositionally biased region" description="Low complexity" evidence="5">
    <location>
        <begin position="688"/>
        <end position="707"/>
    </location>
</feature>
<feature type="compositionally biased region" description="Basic residues" evidence="5">
    <location>
        <begin position="274"/>
        <end position="285"/>
    </location>
</feature>
<protein>
    <recommendedName>
        <fullName evidence="7">Major facilitator superfamily (MFS) profile domain-containing protein</fullName>
    </recommendedName>
</protein>
<feature type="compositionally biased region" description="Basic and acidic residues" evidence="5">
    <location>
        <begin position="376"/>
        <end position="387"/>
    </location>
</feature>
<gene>
    <name evidence="8" type="ORF">TRFO_25525</name>
</gene>
<dbReference type="PANTHER" id="PTHR48021:SF1">
    <property type="entry name" value="GH07001P-RELATED"/>
    <property type="match status" value="1"/>
</dbReference>
<evidence type="ECO:0000259" key="7">
    <source>
        <dbReference type="PROSITE" id="PS50850"/>
    </source>
</evidence>
<feature type="compositionally biased region" description="Basic residues" evidence="5">
    <location>
        <begin position="306"/>
        <end position="339"/>
    </location>
</feature>
<dbReference type="InterPro" id="IPR036259">
    <property type="entry name" value="MFS_trans_sf"/>
</dbReference>
<keyword evidence="4 6" id="KW-0472">Membrane</keyword>
<dbReference type="Gene3D" id="1.20.1250.20">
    <property type="entry name" value="MFS general substrate transporter like domains"/>
    <property type="match status" value="2"/>
</dbReference>
<sequence>MVICSVTFLYAMVVMLAPLGFGAILIYPSPTGTTIRKIHGLSSDAIAWSLYNSIPCLTAIGGTFLTKFLIHMFEGSRKKTVFVFDIIALVFWLLNLLTKVNIYAGIVIRMGLGVAMGGFAALGPMYLIEIAPVGQSGFFGALNQTGIVIAQCLFAFIEPSVGYIGLCYVGAGISAVQAILIWLVIESPAKEHHFESGSSSSSDSFSYNNDVRRPSHYPLGLYSFSIDDIYEDRHHRVLHHQYHNHTDHNFSYYQTSDKLTDRYRKQSNDGQTGSRHRRHSSHHHFNINNVEEEHKQITRSRSFSQSHKHHHHKHAHYHTHNHNHSHIHSHNHNHNHAHSLKNENPAEIEIQDSILTIKSSNENIYAEKVVDENKFEEENVQEDKEIEYSSYDESSSDQTSTKIVKKEKRVRKREPLFQKQYAKSIIIGVILMFIRQFSGINGILTNLADIMNNAGLAINGSYQAGIATCAQIIGIMVGMPLIDKLGRKEVWIISASIVCASLLIFALNEKLAWTNLIPLICTFGYQLGFGLGLGLITWILVPEYFPHGVRPAAQTFCNCCNWIFCFIIIMAFEPMKSAITMFGVLIFFLVICGASIVFAVFCIYEPHSHAHNQPQNNAIENNSESDTENPENGDEKTEEEEEFEKRTKLKERIDYSLNSLDNNEIEDDYSTSTRKSRSPSESMKAFDKSSSSETSKSTSSIEETSEV</sequence>
<dbReference type="OrthoDB" id="4540492at2759"/>
<feature type="transmembrane region" description="Helical" evidence="6">
    <location>
        <begin position="106"/>
        <end position="126"/>
    </location>
</feature>
<evidence type="ECO:0000256" key="4">
    <source>
        <dbReference type="ARBA" id="ARBA00023136"/>
    </source>
</evidence>
<feature type="region of interest" description="Disordered" evidence="5">
    <location>
        <begin position="263"/>
        <end position="339"/>
    </location>
</feature>
<name>A0A1J4K680_9EUKA</name>
<keyword evidence="3 6" id="KW-1133">Transmembrane helix</keyword>
<dbReference type="FunFam" id="1.20.1250.20:FF:000279">
    <property type="entry name" value="Major facilitator superfamily protein"/>
    <property type="match status" value="1"/>
</dbReference>
<feature type="domain" description="Major facilitator superfamily (MFS) profile" evidence="7">
    <location>
        <begin position="6"/>
        <end position="607"/>
    </location>
</feature>
<evidence type="ECO:0000256" key="3">
    <source>
        <dbReference type="ARBA" id="ARBA00022989"/>
    </source>
</evidence>
<feature type="transmembrane region" description="Helical" evidence="6">
    <location>
        <begin position="421"/>
        <end position="444"/>
    </location>
</feature>
<reference evidence="8" key="1">
    <citation type="submission" date="2016-10" db="EMBL/GenBank/DDBJ databases">
        <authorList>
            <person name="Benchimol M."/>
            <person name="Almeida L.G."/>
            <person name="Vasconcelos A.T."/>
            <person name="Perreira-Neves A."/>
            <person name="Rosa I.A."/>
            <person name="Tasca T."/>
            <person name="Bogo M.R."/>
            <person name="de Souza W."/>
        </authorList>
    </citation>
    <scope>NUCLEOTIDE SEQUENCE [LARGE SCALE GENOMIC DNA]</scope>
    <source>
        <strain evidence="8">K</strain>
    </source>
</reference>
<dbReference type="Proteomes" id="UP000179807">
    <property type="component" value="Unassembled WGS sequence"/>
</dbReference>
<feature type="region of interest" description="Disordered" evidence="5">
    <location>
        <begin position="663"/>
        <end position="707"/>
    </location>
</feature>
<keyword evidence="2 6" id="KW-0812">Transmembrane</keyword>
<feature type="compositionally biased region" description="Low complexity" evidence="5">
    <location>
        <begin position="388"/>
        <end position="397"/>
    </location>
</feature>
<feature type="transmembrane region" description="Helical" evidence="6">
    <location>
        <begin position="82"/>
        <end position="100"/>
    </location>
</feature>
<feature type="region of interest" description="Disordered" evidence="5">
    <location>
        <begin position="613"/>
        <end position="648"/>
    </location>
</feature>
<dbReference type="RefSeq" id="XP_068359626.1">
    <property type="nucleotide sequence ID" value="XM_068504415.1"/>
</dbReference>
<dbReference type="PANTHER" id="PTHR48021">
    <property type="match status" value="1"/>
</dbReference>
<comment type="caution">
    <text evidence="8">The sequence shown here is derived from an EMBL/GenBank/DDBJ whole genome shotgun (WGS) entry which is preliminary data.</text>
</comment>
<dbReference type="InterPro" id="IPR003663">
    <property type="entry name" value="Sugar/inositol_transpt"/>
</dbReference>
<feature type="transmembrane region" description="Helical" evidence="6">
    <location>
        <begin position="163"/>
        <end position="185"/>
    </location>
</feature>
<feature type="transmembrane region" description="Helical" evidence="6">
    <location>
        <begin position="489"/>
        <end position="507"/>
    </location>
</feature>
<dbReference type="SUPFAM" id="SSF103473">
    <property type="entry name" value="MFS general substrate transporter"/>
    <property type="match status" value="1"/>
</dbReference>
<feature type="transmembrane region" description="Helical" evidence="6">
    <location>
        <begin position="464"/>
        <end position="482"/>
    </location>
</feature>
<dbReference type="VEuPathDB" id="TrichDB:TRFO_25525"/>
<feature type="transmembrane region" description="Helical" evidence="6">
    <location>
        <begin position="48"/>
        <end position="70"/>
    </location>
</feature>
<keyword evidence="9" id="KW-1185">Reference proteome</keyword>
<dbReference type="PROSITE" id="PS00216">
    <property type="entry name" value="SUGAR_TRANSPORT_1"/>
    <property type="match status" value="1"/>
</dbReference>
<organism evidence="8 9">
    <name type="scientific">Tritrichomonas foetus</name>
    <dbReference type="NCBI Taxonomy" id="1144522"/>
    <lineage>
        <taxon>Eukaryota</taxon>
        <taxon>Metamonada</taxon>
        <taxon>Parabasalia</taxon>
        <taxon>Tritrichomonadida</taxon>
        <taxon>Tritrichomonadidae</taxon>
        <taxon>Tritrichomonas</taxon>
    </lineage>
</organism>
<feature type="compositionally biased region" description="Polar residues" evidence="5">
    <location>
        <begin position="613"/>
        <end position="622"/>
    </location>
</feature>
<proteinExistence type="predicted"/>
<comment type="subcellular location">
    <subcellularLocation>
        <location evidence="1">Membrane</location>
        <topology evidence="1">Multi-pass membrane protein</topology>
    </subcellularLocation>
</comment>
<dbReference type="AlphaFoldDB" id="A0A1J4K680"/>
<evidence type="ECO:0000313" key="8">
    <source>
        <dbReference type="EMBL" id="OHT06490.1"/>
    </source>
</evidence>